<dbReference type="Proteomes" id="UP001422759">
    <property type="component" value="Unassembled WGS sequence"/>
</dbReference>
<keyword evidence="7" id="KW-1185">Reference proteome</keyword>
<dbReference type="EMBL" id="BAAANT010000004">
    <property type="protein sequence ID" value="GAA2133944.1"/>
    <property type="molecule type" value="Genomic_DNA"/>
</dbReference>
<dbReference type="PANTHER" id="PTHR33392">
    <property type="entry name" value="POLYISOPRENYL-TEICHOIC ACID--PEPTIDOGLYCAN TEICHOIC ACID TRANSFERASE TAGU"/>
    <property type="match status" value="1"/>
</dbReference>
<evidence type="ECO:0000259" key="4">
    <source>
        <dbReference type="Pfam" id="PF03816"/>
    </source>
</evidence>
<feature type="region of interest" description="Disordered" evidence="2">
    <location>
        <begin position="438"/>
        <end position="472"/>
    </location>
</feature>
<feature type="transmembrane region" description="Helical" evidence="3">
    <location>
        <begin position="108"/>
        <end position="129"/>
    </location>
</feature>
<keyword evidence="3" id="KW-0812">Transmembrane</keyword>
<keyword evidence="3" id="KW-0472">Membrane</keyword>
<feature type="compositionally biased region" description="Low complexity" evidence="2">
    <location>
        <begin position="42"/>
        <end position="60"/>
    </location>
</feature>
<keyword evidence="3" id="KW-1133">Transmembrane helix</keyword>
<evidence type="ECO:0000256" key="1">
    <source>
        <dbReference type="ARBA" id="ARBA00006068"/>
    </source>
</evidence>
<dbReference type="InterPro" id="IPR027381">
    <property type="entry name" value="LytR/CpsA/Psr_C"/>
</dbReference>
<feature type="region of interest" description="Disordered" evidence="2">
    <location>
        <begin position="26"/>
        <end position="99"/>
    </location>
</feature>
<dbReference type="Gene3D" id="3.30.70.2390">
    <property type="match status" value="1"/>
</dbReference>
<accession>A0ABP5KQ37</accession>
<feature type="compositionally biased region" description="Low complexity" evidence="2">
    <location>
        <begin position="443"/>
        <end position="464"/>
    </location>
</feature>
<feature type="region of interest" description="Disordered" evidence="2">
    <location>
        <begin position="562"/>
        <end position="601"/>
    </location>
</feature>
<evidence type="ECO:0000313" key="7">
    <source>
        <dbReference type="Proteomes" id="UP001422759"/>
    </source>
</evidence>
<evidence type="ECO:0000256" key="3">
    <source>
        <dbReference type="SAM" id="Phobius"/>
    </source>
</evidence>
<dbReference type="Pfam" id="PF03816">
    <property type="entry name" value="LytR_cpsA_psr"/>
    <property type="match status" value="1"/>
</dbReference>
<dbReference type="Gene3D" id="3.40.630.190">
    <property type="entry name" value="LCP protein"/>
    <property type="match status" value="1"/>
</dbReference>
<feature type="compositionally biased region" description="Low complexity" evidence="2">
    <location>
        <begin position="73"/>
        <end position="98"/>
    </location>
</feature>
<evidence type="ECO:0000259" key="5">
    <source>
        <dbReference type="Pfam" id="PF13399"/>
    </source>
</evidence>
<comment type="caution">
    <text evidence="6">The sequence shown here is derived from an EMBL/GenBank/DDBJ whole genome shotgun (WGS) entry which is preliminary data.</text>
</comment>
<dbReference type="Pfam" id="PF13399">
    <property type="entry name" value="LytR_C"/>
    <property type="match status" value="1"/>
</dbReference>
<evidence type="ECO:0000313" key="6">
    <source>
        <dbReference type="EMBL" id="GAA2133944.1"/>
    </source>
</evidence>
<gene>
    <name evidence="6" type="ORF">GCM10009760_10650</name>
</gene>
<comment type="similarity">
    <text evidence="1">Belongs to the LytR/CpsA/Psr (LCP) family.</text>
</comment>
<feature type="domain" description="Cell envelope-related transcriptional attenuator" evidence="4">
    <location>
        <begin position="187"/>
        <end position="356"/>
    </location>
</feature>
<sequence length="601" mass="61391">MSGQRPGPSDHDAGWWRDDAQYREDAPYRDDASHHAAASYVAEPGRAARTGRPAPAAQPDGPRPGGRADARRAQQGRGPAPAPEAAGGGRVAAKAAAGRGKKKNRKKIVVWATVSTLAVIAATGGAIYWKLNGNISTFASDGLSKDRPAAATADASGNTPVNVLLIGSDSRGGDNKNLGGGGDIGARSDTTILLHVYADHKHAVGISIPRDALVSIPPCKLPNGTWTKPQTNVMFNSAFAVGDTDQGNPACTQNAIEKLTNLRVDHTIVVNFEGFATMTAAIGGVPVCMPNAIYEGDLDPNLGHKGKQIFAKGEQTVAGQQALDYVRLRHGVGDGSDIGRMKRQQAFLSSLIKSVKSKGMDPTTLLPLADAATKSLVVDKGLGSAASLMSFALSMKSIDLHNIKFITTPWKYDGPRVALVHPDTEELFAALRADRTLDGEDASGGSKSPAPAASATSQAAPTPAETVDPGTVKGAGTRVAVYNGTTTGGLTAKAAGTLKASKFVVTTTGNASSQNHATTVVEYGPGEKSAAQSVAALFPGATVESTGRAGVSLVLGKDYAAGNGGDSGTTTSSAAPGPLPTSVSAAARSADDDPCANVSYG</sequence>
<dbReference type="NCBIfam" id="TIGR00350">
    <property type="entry name" value="lytR_cpsA_psr"/>
    <property type="match status" value="1"/>
</dbReference>
<organism evidence="6 7">
    <name type="scientific">Kitasatospora kazusensis</name>
    <dbReference type="NCBI Taxonomy" id="407974"/>
    <lineage>
        <taxon>Bacteria</taxon>
        <taxon>Bacillati</taxon>
        <taxon>Actinomycetota</taxon>
        <taxon>Actinomycetes</taxon>
        <taxon>Kitasatosporales</taxon>
        <taxon>Streptomycetaceae</taxon>
        <taxon>Kitasatospora</taxon>
    </lineage>
</organism>
<feature type="domain" description="LytR/CpsA/Psr regulator C-terminal" evidence="5">
    <location>
        <begin position="477"/>
        <end position="559"/>
    </location>
</feature>
<dbReference type="RefSeq" id="WP_344461242.1">
    <property type="nucleotide sequence ID" value="NZ_BAAANT010000004.1"/>
</dbReference>
<evidence type="ECO:0008006" key="8">
    <source>
        <dbReference type="Google" id="ProtNLM"/>
    </source>
</evidence>
<protein>
    <recommendedName>
        <fullName evidence="8">LytR family transcriptional attenuator</fullName>
    </recommendedName>
</protein>
<reference evidence="7" key="1">
    <citation type="journal article" date="2019" name="Int. J. Syst. Evol. Microbiol.">
        <title>The Global Catalogue of Microorganisms (GCM) 10K type strain sequencing project: providing services to taxonomists for standard genome sequencing and annotation.</title>
        <authorList>
            <consortium name="The Broad Institute Genomics Platform"/>
            <consortium name="The Broad Institute Genome Sequencing Center for Infectious Disease"/>
            <person name="Wu L."/>
            <person name="Ma J."/>
        </authorList>
    </citation>
    <scope>NUCLEOTIDE SEQUENCE [LARGE SCALE GENOMIC DNA]</scope>
    <source>
        <strain evidence="7">JCM 14560</strain>
    </source>
</reference>
<dbReference type="InterPro" id="IPR050922">
    <property type="entry name" value="LytR/CpsA/Psr_CW_biosynth"/>
</dbReference>
<proteinExistence type="inferred from homology"/>
<evidence type="ECO:0000256" key="2">
    <source>
        <dbReference type="SAM" id="MobiDB-lite"/>
    </source>
</evidence>
<dbReference type="InterPro" id="IPR004474">
    <property type="entry name" value="LytR_CpsA_psr"/>
</dbReference>
<dbReference type="PANTHER" id="PTHR33392:SF6">
    <property type="entry name" value="POLYISOPRENYL-TEICHOIC ACID--PEPTIDOGLYCAN TEICHOIC ACID TRANSFERASE TAGU"/>
    <property type="match status" value="1"/>
</dbReference>
<name>A0ABP5KQ37_9ACTN</name>